<dbReference type="PANTHER" id="PTHR10954:SF23">
    <property type="entry name" value="RIBONUCLEASE"/>
    <property type="match status" value="1"/>
</dbReference>
<dbReference type="InterPro" id="IPR023160">
    <property type="entry name" value="RNase_HII_hlx-loop-hlx_cap_dom"/>
</dbReference>
<organism evidence="17">
    <name type="scientific">Ignisphaera aggregans</name>
    <dbReference type="NCBI Taxonomy" id="334771"/>
    <lineage>
        <taxon>Archaea</taxon>
        <taxon>Thermoproteota</taxon>
        <taxon>Thermoprotei</taxon>
        <taxon>Desulfurococcales</taxon>
        <taxon>Desulfurococcaceae</taxon>
        <taxon>Ignisphaera</taxon>
    </lineage>
</organism>
<accession>A0A7J2U182</accession>
<feature type="binding site" evidence="13 14">
    <location>
        <position position="11"/>
    </location>
    <ligand>
        <name>a divalent metal cation</name>
        <dbReference type="ChEBI" id="CHEBI:60240"/>
    </ligand>
</feature>
<comment type="caution">
    <text evidence="17">The sequence shown here is derived from an EMBL/GenBank/DDBJ whole genome shotgun (WGS) entry which is preliminary data.</text>
</comment>
<evidence type="ECO:0000256" key="12">
    <source>
        <dbReference type="ARBA" id="ARBA00022801"/>
    </source>
</evidence>
<feature type="binding site" evidence="13 14">
    <location>
        <position position="108"/>
    </location>
    <ligand>
        <name>a divalent metal cation</name>
        <dbReference type="ChEBI" id="CHEBI:60240"/>
    </ligand>
</feature>
<feature type="binding site" evidence="13 14">
    <location>
        <position position="10"/>
    </location>
    <ligand>
        <name>a divalent metal cation</name>
        <dbReference type="ChEBI" id="CHEBI:60240"/>
    </ligand>
</feature>
<dbReference type="Gene3D" id="1.10.10.460">
    <property type="entry name" value="Ribonuclease hii. Domain 2"/>
    <property type="match status" value="1"/>
</dbReference>
<dbReference type="Gene3D" id="3.30.420.10">
    <property type="entry name" value="Ribonuclease H-like superfamily/Ribonuclease H"/>
    <property type="match status" value="1"/>
</dbReference>
<feature type="domain" description="RNase H type-2" evidence="16">
    <location>
        <begin position="4"/>
        <end position="211"/>
    </location>
</feature>
<gene>
    <name evidence="13" type="primary">rnhB</name>
    <name evidence="17" type="ORF">ENO26_01130</name>
</gene>
<evidence type="ECO:0000256" key="6">
    <source>
        <dbReference type="ARBA" id="ARBA00012180"/>
    </source>
</evidence>
<dbReference type="SUPFAM" id="SSF53098">
    <property type="entry name" value="Ribonuclease H-like"/>
    <property type="match status" value="1"/>
</dbReference>
<dbReference type="InterPro" id="IPR004649">
    <property type="entry name" value="RNase_H2_suA"/>
</dbReference>
<dbReference type="GO" id="GO:0003723">
    <property type="term" value="F:RNA binding"/>
    <property type="evidence" value="ECO:0007669"/>
    <property type="project" value="UniProtKB-UniRule"/>
</dbReference>
<dbReference type="GO" id="GO:0006298">
    <property type="term" value="P:mismatch repair"/>
    <property type="evidence" value="ECO:0007669"/>
    <property type="project" value="TreeGrafter"/>
</dbReference>
<reference evidence="17" key="1">
    <citation type="journal article" date="2020" name="mSystems">
        <title>Genome- and Community-Level Interaction Insights into Carbon Utilization and Element Cycling Functions of Hydrothermarchaeota in Hydrothermal Sediment.</title>
        <authorList>
            <person name="Zhou Z."/>
            <person name="Liu Y."/>
            <person name="Xu W."/>
            <person name="Pan J."/>
            <person name="Luo Z.H."/>
            <person name="Li M."/>
        </authorList>
    </citation>
    <scope>NUCLEOTIDE SEQUENCE [LARGE SCALE GENOMIC DNA]</scope>
    <source>
        <strain evidence="17">SpSt-125</strain>
    </source>
</reference>
<dbReference type="GO" id="GO:0043137">
    <property type="term" value="P:DNA replication, removal of RNA primer"/>
    <property type="evidence" value="ECO:0007669"/>
    <property type="project" value="TreeGrafter"/>
</dbReference>
<dbReference type="InterPro" id="IPR001352">
    <property type="entry name" value="RNase_HII/HIII"/>
</dbReference>
<comment type="catalytic activity">
    <reaction evidence="1 13 14 15">
        <text>Endonucleolytic cleavage to 5'-phosphomonoester.</text>
        <dbReference type="EC" id="3.1.26.4"/>
    </reaction>
</comment>
<sequence length="229" mass="26302">MQNYVMAGIDEAGRGPLVGDMFIALVAIEKQNLQILENLGVKDSKKLSKNRREQLFFPAISFSDLVILHRIPPNQIDEYNINELEMVAITEMIKKALQRIPIQEIYIDAFSNPTRITKRLNNVAKNVKLHAEFNADNKYIVVAVASIIAKVLRDKHIDQLKNIYGDLGSGYPSDAKTIEWIKGYYEKYRVLPPIVRKSWKTLERILNIKTELKKNKTLLKYLGSNSKMK</sequence>
<evidence type="ECO:0000259" key="16">
    <source>
        <dbReference type="PROSITE" id="PS51975"/>
    </source>
</evidence>
<dbReference type="GO" id="GO:0005737">
    <property type="term" value="C:cytoplasm"/>
    <property type="evidence" value="ECO:0007669"/>
    <property type="project" value="UniProtKB-SubCell"/>
</dbReference>
<dbReference type="Pfam" id="PF01351">
    <property type="entry name" value="RNase_HII"/>
    <property type="match status" value="1"/>
</dbReference>
<evidence type="ECO:0000256" key="10">
    <source>
        <dbReference type="ARBA" id="ARBA00022723"/>
    </source>
</evidence>
<dbReference type="PANTHER" id="PTHR10954">
    <property type="entry name" value="RIBONUCLEASE H2 SUBUNIT A"/>
    <property type="match status" value="1"/>
</dbReference>
<evidence type="ECO:0000256" key="7">
    <source>
        <dbReference type="ARBA" id="ARBA00019179"/>
    </source>
</evidence>
<keyword evidence="11 13" id="KW-0255">Endonuclease</keyword>
<evidence type="ECO:0000313" key="17">
    <source>
        <dbReference type="EMBL" id="HEM66175.1"/>
    </source>
</evidence>
<evidence type="ECO:0000256" key="13">
    <source>
        <dbReference type="HAMAP-Rule" id="MF_00052"/>
    </source>
</evidence>
<keyword evidence="12 13" id="KW-0378">Hydrolase</keyword>
<dbReference type="InterPro" id="IPR012337">
    <property type="entry name" value="RNaseH-like_sf"/>
</dbReference>
<comment type="cofactor">
    <cofactor evidence="13 14">
        <name>Mn(2+)</name>
        <dbReference type="ChEBI" id="CHEBI:29035"/>
    </cofactor>
    <cofactor evidence="13 14">
        <name>Mg(2+)</name>
        <dbReference type="ChEBI" id="CHEBI:18420"/>
    </cofactor>
    <text evidence="13 14">Manganese or magnesium. Binds 1 divalent metal ion per monomer in the absence of substrate. May bind a second metal ion after substrate binding.</text>
</comment>
<name>A0A7J2U182_9CREN</name>
<evidence type="ECO:0000256" key="5">
    <source>
        <dbReference type="ARBA" id="ARBA00007383"/>
    </source>
</evidence>
<dbReference type="GO" id="GO:0032299">
    <property type="term" value="C:ribonuclease H2 complex"/>
    <property type="evidence" value="ECO:0007669"/>
    <property type="project" value="TreeGrafter"/>
</dbReference>
<proteinExistence type="inferred from homology"/>
<evidence type="ECO:0000256" key="9">
    <source>
        <dbReference type="ARBA" id="ARBA00022722"/>
    </source>
</evidence>
<keyword evidence="10 13" id="KW-0479">Metal-binding</keyword>
<evidence type="ECO:0000256" key="8">
    <source>
        <dbReference type="ARBA" id="ARBA00022490"/>
    </source>
</evidence>
<evidence type="ECO:0000256" key="15">
    <source>
        <dbReference type="RuleBase" id="RU003515"/>
    </source>
</evidence>
<evidence type="ECO:0000256" key="1">
    <source>
        <dbReference type="ARBA" id="ARBA00000077"/>
    </source>
</evidence>
<dbReference type="InterPro" id="IPR024567">
    <property type="entry name" value="RNase_HII/HIII_dom"/>
</dbReference>
<dbReference type="EMBL" id="DSEU01000004">
    <property type="protein sequence ID" value="HEM66175.1"/>
    <property type="molecule type" value="Genomic_DNA"/>
</dbReference>
<comment type="function">
    <text evidence="3 13 15">Endonuclease that specifically degrades the RNA of RNA-DNA hybrids.</text>
</comment>
<dbReference type="HAMAP" id="MF_00052_A">
    <property type="entry name" value="RNase_HII_A"/>
    <property type="match status" value="1"/>
</dbReference>
<dbReference type="EC" id="3.1.26.4" evidence="6 13"/>
<keyword evidence="13" id="KW-0464">Manganese</keyword>
<comment type="similarity">
    <text evidence="5 13 15">Belongs to the RNase HII family.</text>
</comment>
<protein>
    <recommendedName>
        <fullName evidence="7 13">Ribonuclease HII</fullName>
        <shortName evidence="13">RNase HII</shortName>
        <ecNumber evidence="6 13">3.1.26.4</ecNumber>
    </recommendedName>
</protein>
<dbReference type="AlphaFoldDB" id="A0A7J2U182"/>
<dbReference type="InterPro" id="IPR036397">
    <property type="entry name" value="RNaseH_sf"/>
</dbReference>
<comment type="cofactor">
    <cofactor evidence="2">
        <name>Mg(2+)</name>
        <dbReference type="ChEBI" id="CHEBI:18420"/>
    </cofactor>
</comment>
<dbReference type="GO" id="GO:0004523">
    <property type="term" value="F:RNA-DNA hybrid ribonuclease activity"/>
    <property type="evidence" value="ECO:0007669"/>
    <property type="project" value="UniProtKB-UniRule"/>
</dbReference>
<dbReference type="PROSITE" id="PS51975">
    <property type="entry name" value="RNASE_H_2"/>
    <property type="match status" value="1"/>
</dbReference>
<evidence type="ECO:0000256" key="3">
    <source>
        <dbReference type="ARBA" id="ARBA00004065"/>
    </source>
</evidence>
<keyword evidence="9 13" id="KW-0540">Nuclease</keyword>
<keyword evidence="8 13" id="KW-0963">Cytoplasm</keyword>
<evidence type="ECO:0000256" key="2">
    <source>
        <dbReference type="ARBA" id="ARBA00001946"/>
    </source>
</evidence>
<dbReference type="NCBIfam" id="TIGR00729">
    <property type="entry name" value="ribonuclease HII"/>
    <property type="match status" value="1"/>
</dbReference>
<dbReference type="InterPro" id="IPR020787">
    <property type="entry name" value="RNase_HII_arc"/>
</dbReference>
<dbReference type="FunFam" id="1.10.10.460:FF:000001">
    <property type="entry name" value="Ribonuclease"/>
    <property type="match status" value="1"/>
</dbReference>
<evidence type="ECO:0000256" key="11">
    <source>
        <dbReference type="ARBA" id="ARBA00022759"/>
    </source>
</evidence>
<evidence type="ECO:0000256" key="14">
    <source>
        <dbReference type="PROSITE-ProRule" id="PRU01319"/>
    </source>
</evidence>
<comment type="subcellular location">
    <subcellularLocation>
        <location evidence="4 13">Cytoplasm</location>
    </subcellularLocation>
</comment>
<evidence type="ECO:0000256" key="4">
    <source>
        <dbReference type="ARBA" id="ARBA00004496"/>
    </source>
</evidence>
<dbReference type="CDD" id="cd07180">
    <property type="entry name" value="RNase_HII_archaea_like"/>
    <property type="match status" value="1"/>
</dbReference>
<dbReference type="GO" id="GO:0030145">
    <property type="term" value="F:manganese ion binding"/>
    <property type="evidence" value="ECO:0007669"/>
    <property type="project" value="UniProtKB-UniRule"/>
</dbReference>